<name>A0AAU7Y9W5_9PSED</name>
<evidence type="ECO:0008006" key="3">
    <source>
        <dbReference type="Google" id="ProtNLM"/>
    </source>
</evidence>
<sequence>MKYLLTLLLAITLAGCQNSQNSQFQPQDIPAAGPYRHDDTGIVFPTTSGIFLRTQIVRFDERARHIMVGYNSELIAQPVVFTAYVYPVPQVSSIGSPADVIAAARHQLALNHQQQQKQEILAFHKTGKLLGEQPATLDYRGQAITGLRADFEFVEPFAGEVQPIRSSLYLFELGDSLLKFRVSAPASVDSEAAVKAMIEGIAGSAGR</sequence>
<feature type="chain" id="PRO_5043414567" description="Lipoprotein" evidence="1">
    <location>
        <begin position="20"/>
        <end position="207"/>
    </location>
</feature>
<proteinExistence type="predicted"/>
<dbReference type="RefSeq" id="WP_350448328.1">
    <property type="nucleotide sequence ID" value="NZ_CP158373.1"/>
</dbReference>
<dbReference type="EMBL" id="CP158373">
    <property type="protein sequence ID" value="XBY66513.1"/>
    <property type="molecule type" value="Genomic_DNA"/>
</dbReference>
<dbReference type="PROSITE" id="PS51257">
    <property type="entry name" value="PROKAR_LIPOPROTEIN"/>
    <property type="match status" value="1"/>
</dbReference>
<organism evidence="2">
    <name type="scientific">Pseudomonas solani</name>
    <dbReference type="NCBI Taxonomy" id="2731552"/>
    <lineage>
        <taxon>Bacteria</taxon>
        <taxon>Pseudomonadati</taxon>
        <taxon>Pseudomonadota</taxon>
        <taxon>Gammaproteobacteria</taxon>
        <taxon>Pseudomonadales</taxon>
        <taxon>Pseudomonadaceae</taxon>
        <taxon>Pseudomonas</taxon>
    </lineage>
</organism>
<protein>
    <recommendedName>
        <fullName evidence="3">Lipoprotein</fullName>
    </recommendedName>
</protein>
<evidence type="ECO:0000256" key="1">
    <source>
        <dbReference type="SAM" id="SignalP"/>
    </source>
</evidence>
<dbReference type="AlphaFoldDB" id="A0AAU7Y9W5"/>
<reference evidence="2" key="1">
    <citation type="submission" date="2023-08" db="EMBL/GenBank/DDBJ databases">
        <title>Increased levels of nutrients transform a symbiont into a lethal pathobiont.</title>
        <authorList>
            <person name="Lachnit T."/>
            <person name="Ulrich L."/>
            <person name="Willmer F.M."/>
            <person name="Hasenbein T."/>
            <person name="Steiner L.X."/>
            <person name="Wolters M."/>
            <person name="Herbst E.M."/>
            <person name="Deines P."/>
        </authorList>
    </citation>
    <scope>NUCLEOTIDE SEQUENCE</scope>
    <source>
        <strain evidence="2">T3</strain>
    </source>
</reference>
<keyword evidence="1" id="KW-0732">Signal</keyword>
<evidence type="ECO:0000313" key="2">
    <source>
        <dbReference type="EMBL" id="XBY66513.1"/>
    </source>
</evidence>
<gene>
    <name evidence="2" type="ORF">ABS648_12335</name>
</gene>
<feature type="signal peptide" evidence="1">
    <location>
        <begin position="1"/>
        <end position="19"/>
    </location>
</feature>
<accession>A0AAU7Y9W5</accession>